<feature type="domain" description="DUF4408" evidence="2">
    <location>
        <begin position="7"/>
        <end position="35"/>
    </location>
</feature>
<dbReference type="Pfam" id="PF14364">
    <property type="entry name" value="DUF4408"/>
    <property type="match status" value="1"/>
</dbReference>
<evidence type="ECO:0000313" key="3">
    <source>
        <dbReference type="EMBL" id="CAI9761096.1"/>
    </source>
</evidence>
<evidence type="ECO:0000259" key="2">
    <source>
        <dbReference type="Pfam" id="PF14364"/>
    </source>
</evidence>
<reference evidence="3" key="1">
    <citation type="submission" date="2023-05" db="EMBL/GenBank/DDBJ databases">
        <authorList>
            <person name="Huff M."/>
        </authorList>
    </citation>
    <scope>NUCLEOTIDE SEQUENCE</scope>
</reference>
<dbReference type="PANTHER" id="PTHR33098">
    <property type="entry name" value="COTTON FIBER (DUF761)"/>
    <property type="match status" value="1"/>
</dbReference>
<dbReference type="InterPro" id="IPR025520">
    <property type="entry name" value="DUF4408"/>
</dbReference>
<keyword evidence="1" id="KW-1133">Transmembrane helix</keyword>
<organism evidence="3 4">
    <name type="scientific">Fraxinus pennsylvanica</name>
    <dbReference type="NCBI Taxonomy" id="56036"/>
    <lineage>
        <taxon>Eukaryota</taxon>
        <taxon>Viridiplantae</taxon>
        <taxon>Streptophyta</taxon>
        <taxon>Embryophyta</taxon>
        <taxon>Tracheophyta</taxon>
        <taxon>Spermatophyta</taxon>
        <taxon>Magnoliopsida</taxon>
        <taxon>eudicotyledons</taxon>
        <taxon>Gunneridae</taxon>
        <taxon>Pentapetalae</taxon>
        <taxon>asterids</taxon>
        <taxon>lamiids</taxon>
        <taxon>Lamiales</taxon>
        <taxon>Oleaceae</taxon>
        <taxon>Oleeae</taxon>
        <taxon>Fraxinus</taxon>
    </lineage>
</organism>
<feature type="transmembrane region" description="Helical" evidence="1">
    <location>
        <begin position="14"/>
        <end position="38"/>
    </location>
</feature>
<proteinExistence type="predicted"/>
<dbReference type="AlphaFoldDB" id="A0AAD2DRK3"/>
<keyword evidence="1" id="KW-0472">Membrane</keyword>
<keyword evidence="4" id="KW-1185">Reference proteome</keyword>
<dbReference type="Proteomes" id="UP000834106">
    <property type="component" value="Chromosome 5"/>
</dbReference>
<evidence type="ECO:0000256" key="1">
    <source>
        <dbReference type="SAM" id="Phobius"/>
    </source>
</evidence>
<dbReference type="EMBL" id="OU503040">
    <property type="protein sequence ID" value="CAI9761096.1"/>
    <property type="molecule type" value="Genomic_DNA"/>
</dbReference>
<dbReference type="PANTHER" id="PTHR33098:SF57">
    <property type="entry name" value="DUF4408 DOMAIN PROTEIN"/>
    <property type="match status" value="1"/>
</dbReference>
<name>A0AAD2DRK3_9LAMI</name>
<gene>
    <name evidence="3" type="ORF">FPE_LOCUS8526</name>
</gene>
<dbReference type="Pfam" id="PF05553">
    <property type="entry name" value="DUF761"/>
    <property type="match status" value="1"/>
</dbReference>
<sequence>MNAAESLVAMVTSWLTPTVLFCILNLTVVTIFMTSFLNKLGHHEDNSRPQLVRVPSLVERVMSINNSLSRTENLDSFDSAALYTAPPQEPTHHEKSEAKVEDMILNESVKDIHVTRSRSDTCLKAPTKRVLKKSASEKVFLAEPMGEADRRRPVTVREMTSSNGPDDEAVDAKADDFINRFRQHLKLQRLESILRYNEMINRGLQS</sequence>
<dbReference type="InterPro" id="IPR008480">
    <property type="entry name" value="DUF761_pln"/>
</dbReference>
<protein>
    <recommendedName>
        <fullName evidence="2">DUF4408 domain-containing protein</fullName>
    </recommendedName>
</protein>
<keyword evidence="1" id="KW-0812">Transmembrane</keyword>
<evidence type="ECO:0000313" key="4">
    <source>
        <dbReference type="Proteomes" id="UP000834106"/>
    </source>
</evidence>
<accession>A0AAD2DRK3</accession>